<feature type="compositionally biased region" description="Basic and acidic residues" evidence="1">
    <location>
        <begin position="115"/>
        <end position="125"/>
    </location>
</feature>
<proteinExistence type="predicted"/>
<comment type="caution">
    <text evidence="2">The sequence shown here is derived from an EMBL/GenBank/DDBJ whole genome shotgun (WGS) entry which is preliminary data.</text>
</comment>
<feature type="compositionally biased region" description="Basic and acidic residues" evidence="1">
    <location>
        <begin position="150"/>
        <end position="164"/>
    </location>
</feature>
<feature type="compositionally biased region" description="Gly residues" evidence="1">
    <location>
        <begin position="44"/>
        <end position="59"/>
    </location>
</feature>
<dbReference type="EMBL" id="SRLO01001206">
    <property type="protein sequence ID" value="TNN40243.1"/>
    <property type="molecule type" value="Genomic_DNA"/>
</dbReference>
<feature type="region of interest" description="Disordered" evidence="1">
    <location>
        <begin position="112"/>
        <end position="170"/>
    </location>
</feature>
<sequence length="247" mass="26262">MAASCDSGRAAAVFLQSCCCRAWVKHSSSKDVCFMPSSSSASPPGGGRKGAAEQGGGGGRLEELEPPEPSWNLKPPICFVPSPAVLLLLLMAAWLLFSCRLSTAGPALLGRASRHGGEPCRRAGGEEEGGDARLVSSSPTAEPASLLSEGRAEGRSETPRREEFTPPGLEINWETPACDNRVSVSPNKDESFLTLVFVSFSAVPLDVSEDVLLLLPLLLFLLDALELKLLLQDDILPTRLSKSKNFN</sequence>
<evidence type="ECO:0000313" key="3">
    <source>
        <dbReference type="Proteomes" id="UP000314294"/>
    </source>
</evidence>
<name>A0A4Z2FHJ3_9TELE</name>
<evidence type="ECO:0000256" key="1">
    <source>
        <dbReference type="SAM" id="MobiDB-lite"/>
    </source>
</evidence>
<dbReference type="Proteomes" id="UP000314294">
    <property type="component" value="Unassembled WGS sequence"/>
</dbReference>
<keyword evidence="3" id="KW-1185">Reference proteome</keyword>
<organism evidence="2 3">
    <name type="scientific">Liparis tanakae</name>
    <name type="common">Tanaka's snailfish</name>
    <dbReference type="NCBI Taxonomy" id="230148"/>
    <lineage>
        <taxon>Eukaryota</taxon>
        <taxon>Metazoa</taxon>
        <taxon>Chordata</taxon>
        <taxon>Craniata</taxon>
        <taxon>Vertebrata</taxon>
        <taxon>Euteleostomi</taxon>
        <taxon>Actinopterygii</taxon>
        <taxon>Neopterygii</taxon>
        <taxon>Teleostei</taxon>
        <taxon>Neoteleostei</taxon>
        <taxon>Acanthomorphata</taxon>
        <taxon>Eupercaria</taxon>
        <taxon>Perciformes</taxon>
        <taxon>Cottioidei</taxon>
        <taxon>Cottales</taxon>
        <taxon>Liparidae</taxon>
        <taxon>Liparis</taxon>
    </lineage>
</organism>
<accession>A0A4Z2FHJ3</accession>
<feature type="region of interest" description="Disordered" evidence="1">
    <location>
        <begin position="34"/>
        <end position="67"/>
    </location>
</feature>
<protein>
    <submittedName>
        <fullName evidence="2">Uncharacterized protein</fullName>
    </submittedName>
</protein>
<reference evidence="2 3" key="1">
    <citation type="submission" date="2019-03" db="EMBL/GenBank/DDBJ databases">
        <title>First draft genome of Liparis tanakae, snailfish: a comprehensive survey of snailfish specific genes.</title>
        <authorList>
            <person name="Kim W."/>
            <person name="Song I."/>
            <person name="Jeong J.-H."/>
            <person name="Kim D."/>
            <person name="Kim S."/>
            <person name="Ryu S."/>
            <person name="Song J.Y."/>
            <person name="Lee S.K."/>
        </authorList>
    </citation>
    <scope>NUCLEOTIDE SEQUENCE [LARGE SCALE GENOMIC DNA]</scope>
    <source>
        <tissue evidence="2">Muscle</tissue>
    </source>
</reference>
<evidence type="ECO:0000313" key="2">
    <source>
        <dbReference type="EMBL" id="TNN40243.1"/>
    </source>
</evidence>
<dbReference type="AlphaFoldDB" id="A0A4Z2FHJ3"/>
<gene>
    <name evidence="2" type="ORF">EYF80_049584</name>
</gene>